<evidence type="ECO:0008006" key="3">
    <source>
        <dbReference type="Google" id="ProtNLM"/>
    </source>
</evidence>
<accession>A0A139IPT3</accession>
<reference evidence="1 2" key="1">
    <citation type="submission" date="2015-07" db="EMBL/GenBank/DDBJ databases">
        <title>Comparative genomics of the Sigatoka disease complex on banana suggests a link between parallel evolutionary changes in Pseudocercospora fijiensis and Pseudocercospora eumusae and increased virulence on the banana host.</title>
        <authorList>
            <person name="Chang T.-C."/>
            <person name="Salvucci A."/>
            <person name="Crous P.W."/>
            <person name="Stergiopoulos I."/>
        </authorList>
    </citation>
    <scope>NUCLEOTIDE SEQUENCE [LARGE SCALE GENOMIC DNA]</scope>
    <source>
        <strain evidence="1 2">CBS 116634</strain>
    </source>
</reference>
<gene>
    <name evidence="1" type="ORF">AC579_5285</name>
</gene>
<dbReference type="InterPro" id="IPR036047">
    <property type="entry name" value="F-box-like_dom_sf"/>
</dbReference>
<name>A0A139IPT3_9PEZI</name>
<organism evidence="1 2">
    <name type="scientific">Pseudocercospora musae</name>
    <dbReference type="NCBI Taxonomy" id="113226"/>
    <lineage>
        <taxon>Eukaryota</taxon>
        <taxon>Fungi</taxon>
        <taxon>Dikarya</taxon>
        <taxon>Ascomycota</taxon>
        <taxon>Pezizomycotina</taxon>
        <taxon>Dothideomycetes</taxon>
        <taxon>Dothideomycetidae</taxon>
        <taxon>Mycosphaerellales</taxon>
        <taxon>Mycosphaerellaceae</taxon>
        <taxon>Pseudocercospora</taxon>
    </lineage>
</organism>
<dbReference type="EMBL" id="LFZO01000031">
    <property type="protein sequence ID" value="KXT16729.1"/>
    <property type="molecule type" value="Genomic_DNA"/>
</dbReference>
<proteinExistence type="predicted"/>
<dbReference type="AlphaFoldDB" id="A0A139IPT3"/>
<dbReference type="SUPFAM" id="SSF81383">
    <property type="entry name" value="F-box domain"/>
    <property type="match status" value="1"/>
</dbReference>
<protein>
    <recommendedName>
        <fullName evidence="3">F-box domain-containing protein</fullName>
    </recommendedName>
</protein>
<comment type="caution">
    <text evidence="1">The sequence shown here is derived from an EMBL/GenBank/DDBJ whole genome shotgun (WGS) entry which is preliminary data.</text>
</comment>
<sequence>MSIHTSTAFHTVELMTMILSLLTPKELKQAYRVNHVFKATIGQDTILRLRVHFFHKSLRLDQPVDDHNTGMYRQFGRFESLPHPTLHRQLSEAKQGYPLLFYIQVRKIWDLQTYHRAKMSQIICQPHTPCVRISFGKTPWASKWQEEVVREVEEGLGVTLGQLVDAVKRMKVLWTKEVRVELVQGGRDSALYQRQIDREATSEYGRVMRF</sequence>
<evidence type="ECO:0000313" key="1">
    <source>
        <dbReference type="EMBL" id="KXT16729.1"/>
    </source>
</evidence>
<dbReference type="OrthoDB" id="3647512at2759"/>
<evidence type="ECO:0000313" key="2">
    <source>
        <dbReference type="Proteomes" id="UP000073492"/>
    </source>
</evidence>
<keyword evidence="2" id="KW-1185">Reference proteome</keyword>
<dbReference type="Proteomes" id="UP000073492">
    <property type="component" value="Unassembled WGS sequence"/>
</dbReference>